<organism evidence="6 7">
    <name type="scientific">Hyphobacterium vulgare</name>
    <dbReference type="NCBI Taxonomy" id="1736751"/>
    <lineage>
        <taxon>Bacteria</taxon>
        <taxon>Pseudomonadati</taxon>
        <taxon>Pseudomonadota</taxon>
        <taxon>Alphaproteobacteria</taxon>
        <taxon>Maricaulales</taxon>
        <taxon>Maricaulaceae</taxon>
        <taxon>Hyphobacterium</taxon>
    </lineage>
</organism>
<dbReference type="PANTHER" id="PTHR30055">
    <property type="entry name" value="HTH-TYPE TRANSCRIPTIONAL REGULATOR RUTR"/>
    <property type="match status" value="1"/>
</dbReference>
<dbReference type="Pfam" id="PF00440">
    <property type="entry name" value="TetR_N"/>
    <property type="match status" value="1"/>
</dbReference>
<dbReference type="Gene3D" id="1.10.357.10">
    <property type="entry name" value="Tetracycline Repressor, domain 2"/>
    <property type="match status" value="1"/>
</dbReference>
<evidence type="ECO:0000256" key="2">
    <source>
        <dbReference type="ARBA" id="ARBA00023125"/>
    </source>
</evidence>
<dbReference type="InterPro" id="IPR009057">
    <property type="entry name" value="Homeodomain-like_sf"/>
</dbReference>
<keyword evidence="1" id="KW-0805">Transcription regulation</keyword>
<feature type="DNA-binding region" description="H-T-H motif" evidence="4">
    <location>
        <begin position="69"/>
        <end position="88"/>
    </location>
</feature>
<comment type="caution">
    <text evidence="6">The sequence shown here is derived from an EMBL/GenBank/DDBJ whole genome shotgun (WGS) entry which is preliminary data.</text>
</comment>
<keyword evidence="7" id="KW-1185">Reference proteome</keyword>
<accession>A0ABV7A081</accession>
<keyword evidence="2 4" id="KW-0238">DNA-binding</keyword>
<sequence>MTCQARQSDRPGLPLSAYPPIPVARLGFRYGTVLTGRQPKRTRNRSATEIRILDAARSILAESGAAGFGINAVARSAGVDKQLIYRYYGGLDGLLEALGRHLAVWWQDRMMQDAPDRTPESYAELMEGLALRLLRILRTEPLALQSTLWELTDTSGLARTVSQARGQALGAWMASVRGSLQPPPGIDAPAVNALIVASVSYLVLASRTSDNVIGLPTADPATWDRIERTLVRVVRDAYRSA</sequence>
<dbReference type="PRINTS" id="PR00455">
    <property type="entry name" value="HTHTETR"/>
</dbReference>
<proteinExistence type="predicted"/>
<dbReference type="PANTHER" id="PTHR30055:SF234">
    <property type="entry name" value="HTH-TYPE TRANSCRIPTIONAL REGULATOR BETI"/>
    <property type="match status" value="1"/>
</dbReference>
<reference evidence="7" key="1">
    <citation type="journal article" date="2019" name="Int. J. Syst. Evol. Microbiol.">
        <title>The Global Catalogue of Microorganisms (GCM) 10K type strain sequencing project: providing services to taxonomists for standard genome sequencing and annotation.</title>
        <authorList>
            <consortium name="The Broad Institute Genomics Platform"/>
            <consortium name="The Broad Institute Genome Sequencing Center for Infectious Disease"/>
            <person name="Wu L."/>
            <person name="Ma J."/>
        </authorList>
    </citation>
    <scope>NUCLEOTIDE SEQUENCE [LARGE SCALE GENOMIC DNA]</scope>
    <source>
        <strain evidence="7">KCTC 52487</strain>
    </source>
</reference>
<dbReference type="InterPro" id="IPR050109">
    <property type="entry name" value="HTH-type_TetR-like_transc_reg"/>
</dbReference>
<feature type="domain" description="HTH tetR-type" evidence="5">
    <location>
        <begin position="46"/>
        <end position="106"/>
    </location>
</feature>
<evidence type="ECO:0000313" key="6">
    <source>
        <dbReference type="EMBL" id="MFC2927067.1"/>
    </source>
</evidence>
<dbReference type="SUPFAM" id="SSF46689">
    <property type="entry name" value="Homeodomain-like"/>
    <property type="match status" value="1"/>
</dbReference>
<evidence type="ECO:0000259" key="5">
    <source>
        <dbReference type="PROSITE" id="PS50977"/>
    </source>
</evidence>
<name>A0ABV7A081_9PROT</name>
<dbReference type="EMBL" id="JBHRSV010000028">
    <property type="protein sequence ID" value="MFC2927067.1"/>
    <property type="molecule type" value="Genomic_DNA"/>
</dbReference>
<evidence type="ECO:0000256" key="4">
    <source>
        <dbReference type="PROSITE-ProRule" id="PRU00335"/>
    </source>
</evidence>
<evidence type="ECO:0000256" key="1">
    <source>
        <dbReference type="ARBA" id="ARBA00023015"/>
    </source>
</evidence>
<gene>
    <name evidence="6" type="ORF">ACFOOR_13205</name>
</gene>
<protein>
    <submittedName>
        <fullName evidence="6">TetR/AcrR family transcriptional regulator</fullName>
    </submittedName>
</protein>
<keyword evidence="3" id="KW-0804">Transcription</keyword>
<dbReference type="Proteomes" id="UP001595379">
    <property type="component" value="Unassembled WGS sequence"/>
</dbReference>
<dbReference type="RefSeq" id="WP_343163058.1">
    <property type="nucleotide sequence ID" value="NZ_JBHRSV010000028.1"/>
</dbReference>
<dbReference type="InterPro" id="IPR001647">
    <property type="entry name" value="HTH_TetR"/>
</dbReference>
<evidence type="ECO:0000256" key="3">
    <source>
        <dbReference type="ARBA" id="ARBA00023163"/>
    </source>
</evidence>
<evidence type="ECO:0000313" key="7">
    <source>
        <dbReference type="Proteomes" id="UP001595379"/>
    </source>
</evidence>
<dbReference type="PROSITE" id="PS50977">
    <property type="entry name" value="HTH_TETR_2"/>
    <property type="match status" value="1"/>
</dbReference>